<evidence type="ECO:0000313" key="2">
    <source>
        <dbReference type="Proteomes" id="UP000622547"/>
    </source>
</evidence>
<organism evidence="1 2">
    <name type="scientific">Planotetraspora phitsanulokensis</name>
    <dbReference type="NCBI Taxonomy" id="575192"/>
    <lineage>
        <taxon>Bacteria</taxon>
        <taxon>Bacillati</taxon>
        <taxon>Actinomycetota</taxon>
        <taxon>Actinomycetes</taxon>
        <taxon>Streptosporangiales</taxon>
        <taxon>Streptosporangiaceae</taxon>
        <taxon>Planotetraspora</taxon>
    </lineage>
</organism>
<dbReference type="RefSeq" id="WP_204076747.1">
    <property type="nucleotide sequence ID" value="NZ_BAABHI010000012.1"/>
</dbReference>
<dbReference type="EMBL" id="BOOP01000031">
    <property type="protein sequence ID" value="GII41277.1"/>
    <property type="molecule type" value="Genomic_DNA"/>
</dbReference>
<reference evidence="1 2" key="1">
    <citation type="submission" date="2021-01" db="EMBL/GenBank/DDBJ databases">
        <title>Whole genome shotgun sequence of Planotetraspora phitsanulokensis NBRC 104273.</title>
        <authorList>
            <person name="Komaki H."/>
            <person name="Tamura T."/>
        </authorList>
    </citation>
    <scope>NUCLEOTIDE SEQUENCE [LARGE SCALE GENOMIC DNA]</scope>
    <source>
        <strain evidence="1 2">NBRC 104273</strain>
    </source>
</reference>
<proteinExistence type="predicted"/>
<dbReference type="AlphaFoldDB" id="A0A8J3UCT3"/>
<comment type="caution">
    <text evidence="1">The sequence shown here is derived from an EMBL/GenBank/DDBJ whole genome shotgun (WGS) entry which is preliminary data.</text>
</comment>
<accession>A0A8J3UCT3</accession>
<dbReference type="Proteomes" id="UP000622547">
    <property type="component" value="Unassembled WGS sequence"/>
</dbReference>
<sequence>MTCELNAHEWRTYLRMVPTVSRADATATTFASFVIEDRRPGAVRI</sequence>
<evidence type="ECO:0000313" key="1">
    <source>
        <dbReference type="EMBL" id="GII41277.1"/>
    </source>
</evidence>
<name>A0A8J3UCT3_9ACTN</name>
<protein>
    <submittedName>
        <fullName evidence="1">Uncharacterized protein</fullName>
    </submittedName>
</protein>
<gene>
    <name evidence="1" type="ORF">Pph01_62800</name>
</gene>
<keyword evidence="2" id="KW-1185">Reference proteome</keyword>